<dbReference type="PROSITE" id="PS51194">
    <property type="entry name" value="HELICASE_CTER"/>
    <property type="match status" value="1"/>
</dbReference>
<feature type="binding site" evidence="12">
    <location>
        <position position="566"/>
    </location>
    <ligand>
        <name>Zn(2+)</name>
        <dbReference type="ChEBI" id="CHEBI:29105"/>
        <label>1</label>
    </ligand>
</feature>
<keyword evidence="6 12" id="KW-0347">Helicase</keyword>
<feature type="binding site" evidence="12">
    <location>
        <position position="532"/>
    </location>
    <ligand>
        <name>Zn(2+)</name>
        <dbReference type="ChEBI" id="CHEBI:29105"/>
        <label>2</label>
    </ligand>
</feature>
<dbReference type="RefSeq" id="WP_243649427.1">
    <property type="nucleotide sequence ID" value="NZ_SLXV01000006.1"/>
</dbReference>
<evidence type="ECO:0000259" key="13">
    <source>
        <dbReference type="PROSITE" id="PS51192"/>
    </source>
</evidence>
<keyword evidence="4 12" id="KW-0547">Nucleotide-binding</keyword>
<organism evidence="15 16">
    <name type="scientific">Baia soyae</name>
    <dbReference type="NCBI Taxonomy" id="1544746"/>
    <lineage>
        <taxon>Bacteria</taxon>
        <taxon>Bacillati</taxon>
        <taxon>Bacillota</taxon>
        <taxon>Bacilli</taxon>
        <taxon>Bacillales</taxon>
        <taxon>Thermoactinomycetaceae</taxon>
        <taxon>Baia</taxon>
    </lineage>
</organism>
<dbReference type="InterPro" id="IPR011545">
    <property type="entry name" value="DEAD/DEAH_box_helicase_dom"/>
</dbReference>
<sequence length="816" mass="92833">MPGRNGWMADIYVEVPAKAVDRPYSYLIPDEWREEVQIGSRVQVPFGPRTLIGYVVDVREGELPPRVKAIQEVLDLQPPLTPELVGIGRRMADEYLCTTITALQAMVPSVLKGTYQKKITLATDYDQREVSASLEEMFGSLSQAISEGNGVISWDEACQIQGIHRGILKRLSEQGFIRIHEVVGDKITKQTTTWVWLTSPSDGEMMLRDLPKRAMKQREVFSYLLEKGVEVPLPDLLSATATARTTVKSLVEKGIISWEEREEYRDPYAHRTFEQTTALSFTDEQAAAFEAIMKPIEQGEAETILLHGVTGSGKTEIYLQAIAEVLVKGKEAIVLVPEISLTPQMVDRFKGRFGSQVAVLHSRLSSGERFDEWLKIRRGEVKIVVGARSAIFAPFERLGIIIIDEEHESSYKQEENPRYHAREIAQWRIQEHQTALVLGSATPQVESYYAARTGEYRLVNLHKRVHGRPLPEVEVVDLREELAQGNRSMFSRSLKTELMECINRGEQAVLFLNRRGYSTFVMCRDCGETLACPHCEISLTYHETNRTVRCHYCGYASQLPKCCPQCESEHIRHFGTGTQKVEAELGKAFPGIRVIRMDVDTTSRKGSHERLLHDFGAGRADVLLGTQMIAKGLDFPKVTLVGVIAADSMLHLPDFRAAERTYQLLTQVSGRAGRHEYLGKVIIQTYSTDHYSIQAAAEHWIEDFYRQECQMRKLHLYPPFRRLYTMVISHPDRVRVLQYGQEIARSLNQGTFQYDYQVLGPVPAMIPKIKDRYRLQIMIKYEANPDLNAYVKERVRQATQVQDDADLRIQVQRDGV</sequence>
<evidence type="ECO:0000313" key="15">
    <source>
        <dbReference type="EMBL" id="TCP69780.1"/>
    </source>
</evidence>
<keyword evidence="10 12" id="KW-0413">Isomerase</keyword>
<dbReference type="GO" id="GO:0006270">
    <property type="term" value="P:DNA replication initiation"/>
    <property type="evidence" value="ECO:0007669"/>
    <property type="project" value="TreeGrafter"/>
</dbReference>
<dbReference type="InterPro" id="IPR027417">
    <property type="entry name" value="P-loop_NTPase"/>
</dbReference>
<keyword evidence="7 12" id="KW-0862">Zinc</keyword>
<proteinExistence type="inferred from homology"/>
<dbReference type="InterPro" id="IPR001650">
    <property type="entry name" value="Helicase_C-like"/>
</dbReference>
<comment type="cofactor">
    <cofactor evidence="12">
        <name>Zn(2+)</name>
        <dbReference type="ChEBI" id="CHEBI:29105"/>
    </cofactor>
    <text evidence="12">Binds 2 zinc ions per subunit.</text>
</comment>
<feature type="binding site" evidence="12">
    <location>
        <position position="563"/>
    </location>
    <ligand>
        <name>Zn(2+)</name>
        <dbReference type="ChEBI" id="CHEBI:29105"/>
        <label>1</label>
    </ligand>
</feature>
<dbReference type="InterPro" id="IPR014001">
    <property type="entry name" value="Helicase_ATP-bd"/>
</dbReference>
<comment type="function">
    <text evidence="12">Initiates the restart of stalled replication forks, which reloads the replicative helicase on sites other than the origin of replication. Recognizes and binds to abandoned replication forks and remodels them to uncover a helicase loading site. Promotes assembly of the primosome at these replication forks.</text>
</comment>
<keyword evidence="3 12" id="KW-0479">Metal-binding</keyword>
<evidence type="ECO:0000256" key="11">
    <source>
        <dbReference type="ARBA" id="ARBA00048988"/>
    </source>
</evidence>
<comment type="catalytic activity">
    <reaction evidence="12">
        <text>Couples ATP hydrolysis with the unwinding of duplex DNA by translocating in the 3'-5' direction.</text>
        <dbReference type="EC" id="5.6.2.4"/>
    </reaction>
</comment>
<dbReference type="GO" id="GO:0003677">
    <property type="term" value="F:DNA binding"/>
    <property type="evidence" value="ECO:0007669"/>
    <property type="project" value="UniProtKB-UniRule"/>
</dbReference>
<dbReference type="GO" id="GO:0008270">
    <property type="term" value="F:zinc ion binding"/>
    <property type="evidence" value="ECO:0007669"/>
    <property type="project" value="UniProtKB-UniRule"/>
</dbReference>
<dbReference type="SUPFAM" id="SSF52540">
    <property type="entry name" value="P-loop containing nucleoside triphosphate hydrolases"/>
    <property type="match status" value="2"/>
</dbReference>
<dbReference type="Proteomes" id="UP000294746">
    <property type="component" value="Unassembled WGS sequence"/>
</dbReference>
<dbReference type="Pfam" id="PF00270">
    <property type="entry name" value="DEAD"/>
    <property type="match status" value="1"/>
</dbReference>
<dbReference type="PROSITE" id="PS51192">
    <property type="entry name" value="HELICASE_ATP_BIND_1"/>
    <property type="match status" value="1"/>
</dbReference>
<comment type="subunit">
    <text evidence="12">Component of the replication restart primosome.</text>
</comment>
<evidence type="ECO:0000256" key="4">
    <source>
        <dbReference type="ARBA" id="ARBA00022741"/>
    </source>
</evidence>
<evidence type="ECO:0000256" key="2">
    <source>
        <dbReference type="ARBA" id="ARBA00022705"/>
    </source>
</evidence>
<dbReference type="CDD" id="cd18804">
    <property type="entry name" value="SF2_C_priA"/>
    <property type="match status" value="1"/>
</dbReference>
<evidence type="ECO:0000256" key="5">
    <source>
        <dbReference type="ARBA" id="ARBA00022801"/>
    </source>
</evidence>
<dbReference type="EC" id="5.6.2.4" evidence="12"/>
<dbReference type="HAMAP" id="MF_00983">
    <property type="entry name" value="PriA"/>
    <property type="match status" value="1"/>
</dbReference>
<dbReference type="SMART" id="SM00490">
    <property type="entry name" value="HELICc"/>
    <property type="match status" value="1"/>
</dbReference>
<dbReference type="GO" id="GO:0005524">
    <property type="term" value="F:ATP binding"/>
    <property type="evidence" value="ECO:0007669"/>
    <property type="project" value="UniProtKB-UniRule"/>
</dbReference>
<name>A0A4R2S0X8_9BACL</name>
<dbReference type="Gene3D" id="3.40.50.300">
    <property type="entry name" value="P-loop containing nucleotide triphosphate hydrolases"/>
    <property type="match status" value="2"/>
</dbReference>
<dbReference type="CDD" id="cd17929">
    <property type="entry name" value="DEXHc_priA"/>
    <property type="match status" value="1"/>
</dbReference>
<evidence type="ECO:0000256" key="12">
    <source>
        <dbReference type="HAMAP-Rule" id="MF_00983"/>
    </source>
</evidence>
<dbReference type="GO" id="GO:0006310">
    <property type="term" value="P:DNA recombination"/>
    <property type="evidence" value="ECO:0007669"/>
    <property type="project" value="InterPro"/>
</dbReference>
<comment type="caution">
    <text evidence="15">The sequence shown here is derived from an EMBL/GenBank/DDBJ whole genome shotgun (WGS) entry which is preliminary data.</text>
</comment>
<evidence type="ECO:0000259" key="14">
    <source>
        <dbReference type="PROSITE" id="PS51194"/>
    </source>
</evidence>
<dbReference type="InterPro" id="IPR040498">
    <property type="entry name" value="PriA_CRR"/>
</dbReference>
<evidence type="ECO:0000256" key="7">
    <source>
        <dbReference type="ARBA" id="ARBA00022833"/>
    </source>
</evidence>
<dbReference type="Pfam" id="PF00271">
    <property type="entry name" value="Helicase_C"/>
    <property type="match status" value="1"/>
</dbReference>
<evidence type="ECO:0000256" key="6">
    <source>
        <dbReference type="ARBA" id="ARBA00022806"/>
    </source>
</evidence>
<dbReference type="PANTHER" id="PTHR30580:SF0">
    <property type="entry name" value="PRIMOSOMAL PROTEIN N"/>
    <property type="match status" value="1"/>
</dbReference>
<protein>
    <recommendedName>
        <fullName evidence="12">Replication restart protein PriA</fullName>
    </recommendedName>
    <alternativeName>
        <fullName evidence="12">ATP-dependent DNA helicase PriA</fullName>
        <ecNumber evidence="12">5.6.2.4</ecNumber>
    </alternativeName>
    <alternativeName>
        <fullName evidence="12">DNA 3'-5' helicase PriA</fullName>
    </alternativeName>
</protein>
<evidence type="ECO:0000256" key="9">
    <source>
        <dbReference type="ARBA" id="ARBA00023125"/>
    </source>
</evidence>
<dbReference type="Pfam" id="PF18074">
    <property type="entry name" value="PriA_C"/>
    <property type="match status" value="1"/>
</dbReference>
<keyword evidence="8 12" id="KW-0067">ATP-binding</keyword>
<evidence type="ECO:0000256" key="1">
    <source>
        <dbReference type="ARBA" id="ARBA00022515"/>
    </source>
</evidence>
<dbReference type="NCBIfam" id="TIGR00595">
    <property type="entry name" value="priA"/>
    <property type="match status" value="1"/>
</dbReference>
<keyword evidence="5 12" id="KW-0378">Hydrolase</keyword>
<keyword evidence="16" id="KW-1185">Reference proteome</keyword>
<dbReference type="GO" id="GO:0043138">
    <property type="term" value="F:3'-5' DNA helicase activity"/>
    <property type="evidence" value="ECO:0007669"/>
    <property type="project" value="UniProtKB-EC"/>
</dbReference>
<feature type="domain" description="Helicase C-terminal" evidence="14">
    <location>
        <begin position="558"/>
        <end position="720"/>
    </location>
</feature>
<feature type="binding site" evidence="12">
    <location>
        <position position="526"/>
    </location>
    <ligand>
        <name>Zn(2+)</name>
        <dbReference type="ChEBI" id="CHEBI:29105"/>
        <label>1</label>
    </ligand>
</feature>
<reference evidence="15 16" key="1">
    <citation type="submission" date="2019-03" db="EMBL/GenBank/DDBJ databases">
        <title>Genomic Encyclopedia of Type Strains, Phase IV (KMG-IV): sequencing the most valuable type-strain genomes for metagenomic binning, comparative biology and taxonomic classification.</title>
        <authorList>
            <person name="Goeker M."/>
        </authorList>
    </citation>
    <scope>NUCLEOTIDE SEQUENCE [LARGE SCALE GENOMIC DNA]</scope>
    <source>
        <strain evidence="15 16">DSM 46831</strain>
    </source>
</reference>
<dbReference type="SMART" id="SM00487">
    <property type="entry name" value="DEXDc"/>
    <property type="match status" value="1"/>
</dbReference>
<feature type="domain" description="Helicase ATP-binding" evidence="13">
    <location>
        <begin position="295"/>
        <end position="461"/>
    </location>
</feature>
<feature type="binding site" evidence="12">
    <location>
        <position position="535"/>
    </location>
    <ligand>
        <name>Zn(2+)</name>
        <dbReference type="ChEBI" id="CHEBI:29105"/>
        <label>2</label>
    </ligand>
</feature>
<keyword evidence="2 12" id="KW-0235">DNA replication</keyword>
<dbReference type="GO" id="GO:0006302">
    <property type="term" value="P:double-strand break repair"/>
    <property type="evidence" value="ECO:0007669"/>
    <property type="project" value="InterPro"/>
</dbReference>
<dbReference type="InterPro" id="IPR042115">
    <property type="entry name" value="PriA_3primeBD_sf"/>
</dbReference>
<dbReference type="GO" id="GO:1990077">
    <property type="term" value="C:primosome complex"/>
    <property type="evidence" value="ECO:0007669"/>
    <property type="project" value="UniProtKB-UniRule"/>
</dbReference>
<keyword evidence="9 12" id="KW-0238">DNA-binding</keyword>
<dbReference type="NCBIfam" id="NF004066">
    <property type="entry name" value="PRK05580.1-3"/>
    <property type="match status" value="1"/>
</dbReference>
<dbReference type="FunFam" id="3.40.1440.60:FF:000001">
    <property type="entry name" value="Primosomal protein N"/>
    <property type="match status" value="1"/>
</dbReference>
<comment type="catalytic activity">
    <reaction evidence="11 12">
        <text>ATP + H2O = ADP + phosphate + H(+)</text>
        <dbReference type="Rhea" id="RHEA:13065"/>
        <dbReference type="ChEBI" id="CHEBI:15377"/>
        <dbReference type="ChEBI" id="CHEBI:15378"/>
        <dbReference type="ChEBI" id="CHEBI:30616"/>
        <dbReference type="ChEBI" id="CHEBI:43474"/>
        <dbReference type="ChEBI" id="CHEBI:456216"/>
        <dbReference type="EC" id="5.6.2.4"/>
    </reaction>
</comment>
<dbReference type="PANTHER" id="PTHR30580">
    <property type="entry name" value="PRIMOSOMAL PROTEIN N"/>
    <property type="match status" value="1"/>
</dbReference>
<dbReference type="InterPro" id="IPR041222">
    <property type="entry name" value="PriA_3primeBD"/>
</dbReference>
<evidence type="ECO:0000256" key="8">
    <source>
        <dbReference type="ARBA" id="ARBA00022840"/>
    </source>
</evidence>
<dbReference type="GO" id="GO:0006269">
    <property type="term" value="P:DNA replication, synthesis of primer"/>
    <property type="evidence" value="ECO:0007669"/>
    <property type="project" value="UniProtKB-KW"/>
</dbReference>
<feature type="binding site" evidence="12">
    <location>
        <position position="523"/>
    </location>
    <ligand>
        <name>Zn(2+)</name>
        <dbReference type="ChEBI" id="CHEBI:29105"/>
        <label>1</label>
    </ligand>
</feature>
<comment type="similarity">
    <text evidence="12">Belongs to the helicase family. PriA subfamily.</text>
</comment>
<feature type="binding site" evidence="12">
    <location>
        <position position="553"/>
    </location>
    <ligand>
        <name>Zn(2+)</name>
        <dbReference type="ChEBI" id="CHEBI:29105"/>
        <label>2</label>
    </ligand>
</feature>
<dbReference type="Pfam" id="PF18319">
    <property type="entry name" value="Zn_ribbon_PriA"/>
    <property type="match status" value="1"/>
</dbReference>
<dbReference type="AlphaFoldDB" id="A0A4R2S0X8"/>
<evidence type="ECO:0000313" key="16">
    <source>
        <dbReference type="Proteomes" id="UP000294746"/>
    </source>
</evidence>
<dbReference type="FunFam" id="3.40.50.300:FF:000489">
    <property type="entry name" value="Primosome assembly protein PriA"/>
    <property type="match status" value="1"/>
</dbReference>
<dbReference type="Gene3D" id="3.40.1440.60">
    <property type="entry name" value="PriA, 3(prime) DNA-binding domain"/>
    <property type="match status" value="1"/>
</dbReference>
<dbReference type="GO" id="GO:0016887">
    <property type="term" value="F:ATP hydrolysis activity"/>
    <property type="evidence" value="ECO:0007669"/>
    <property type="project" value="RHEA"/>
</dbReference>
<gene>
    <name evidence="12" type="primary">priA</name>
    <name evidence="15" type="ORF">EDD57_10696</name>
</gene>
<dbReference type="Pfam" id="PF17764">
    <property type="entry name" value="PriA_3primeBD"/>
    <property type="match status" value="1"/>
</dbReference>
<accession>A0A4R2S0X8</accession>
<dbReference type="EMBL" id="SLXV01000006">
    <property type="protein sequence ID" value="TCP69780.1"/>
    <property type="molecule type" value="Genomic_DNA"/>
</dbReference>
<dbReference type="InterPro" id="IPR005259">
    <property type="entry name" value="PriA"/>
</dbReference>
<feature type="binding site" evidence="12">
    <location>
        <position position="550"/>
    </location>
    <ligand>
        <name>Zn(2+)</name>
        <dbReference type="ChEBI" id="CHEBI:29105"/>
        <label>2</label>
    </ligand>
</feature>
<evidence type="ECO:0000256" key="10">
    <source>
        <dbReference type="ARBA" id="ARBA00023235"/>
    </source>
</evidence>
<dbReference type="InterPro" id="IPR041236">
    <property type="entry name" value="PriA_C"/>
</dbReference>
<evidence type="ECO:0000256" key="3">
    <source>
        <dbReference type="ARBA" id="ARBA00022723"/>
    </source>
</evidence>
<keyword evidence="1 12" id="KW-0639">Primosome</keyword>